<accession>A0A0K9XCN3</accession>
<keyword evidence="2" id="KW-0238">DNA-binding</keyword>
<comment type="caution">
    <text evidence="5">The sequence shown here is derived from an EMBL/GenBank/DDBJ whole genome shotgun (WGS) entry which is preliminary data.</text>
</comment>
<keyword evidence="3" id="KW-0804">Transcription</keyword>
<dbReference type="AlphaFoldDB" id="A0A0K9XCN3"/>
<evidence type="ECO:0000313" key="5">
    <source>
        <dbReference type="EMBL" id="KNB50876.1"/>
    </source>
</evidence>
<dbReference type="PATRIC" id="fig|1678637.3.peg.4275"/>
<evidence type="ECO:0000256" key="1">
    <source>
        <dbReference type="ARBA" id="ARBA00023015"/>
    </source>
</evidence>
<dbReference type="Gene3D" id="1.10.10.60">
    <property type="entry name" value="Homeodomain-like"/>
    <property type="match status" value="1"/>
</dbReference>
<dbReference type="InterPro" id="IPR009057">
    <property type="entry name" value="Homeodomain-like_sf"/>
</dbReference>
<dbReference type="PROSITE" id="PS01124">
    <property type="entry name" value="HTH_ARAC_FAMILY_2"/>
    <property type="match status" value="1"/>
</dbReference>
<sequence>MAGLVLDYTGQDWTLTRPLVRQVMALETVLCVIDFEPHVRRVDTDSRAGRWSSVGSPVTGVRDRPMAIEQDGRMYGLTVRLTAPGARALFGLPLSEIANKCVGLGDLLGPGARRWAERLAEAPDWPARFRMVDSFLSARICAGPELPPPVRRAWQRLTDRSGDVRIGALADEVGWSRQHLNTRFRSEVGLSPKTVARIARLQRAMFLMRDTASSSWADAAAASGYTDQPHFNRDFRLLTGCTPTTFRALTSEWTDPWETDRPRTSVHPGQLIGAPWWSWQ</sequence>
<gene>
    <name evidence="5" type="ORF">AC230_19970</name>
</gene>
<dbReference type="PANTHER" id="PTHR46796">
    <property type="entry name" value="HTH-TYPE TRANSCRIPTIONAL ACTIVATOR RHAS-RELATED"/>
    <property type="match status" value="1"/>
</dbReference>
<proteinExistence type="predicted"/>
<dbReference type="Pfam" id="PF12833">
    <property type="entry name" value="HTH_18"/>
    <property type="match status" value="1"/>
</dbReference>
<dbReference type="InterPro" id="IPR018060">
    <property type="entry name" value="HTH_AraC"/>
</dbReference>
<dbReference type="SUPFAM" id="SSF46689">
    <property type="entry name" value="Homeodomain-like"/>
    <property type="match status" value="1"/>
</dbReference>
<organism evidence="5 6">
    <name type="scientific">Streptomyces caatingaensis</name>
    <dbReference type="NCBI Taxonomy" id="1678637"/>
    <lineage>
        <taxon>Bacteria</taxon>
        <taxon>Bacillati</taxon>
        <taxon>Actinomycetota</taxon>
        <taxon>Actinomycetes</taxon>
        <taxon>Kitasatosporales</taxon>
        <taxon>Streptomycetaceae</taxon>
        <taxon>Streptomyces</taxon>
    </lineage>
</organism>
<dbReference type="GO" id="GO:0043565">
    <property type="term" value="F:sequence-specific DNA binding"/>
    <property type="evidence" value="ECO:0007669"/>
    <property type="project" value="InterPro"/>
</dbReference>
<dbReference type="EMBL" id="LFXA01000013">
    <property type="protein sequence ID" value="KNB50876.1"/>
    <property type="molecule type" value="Genomic_DNA"/>
</dbReference>
<name>A0A0K9XCN3_9ACTN</name>
<evidence type="ECO:0000313" key="6">
    <source>
        <dbReference type="Proteomes" id="UP000037288"/>
    </source>
</evidence>
<feature type="domain" description="HTH araC/xylS-type" evidence="4">
    <location>
        <begin position="151"/>
        <end position="249"/>
    </location>
</feature>
<dbReference type="Proteomes" id="UP000037288">
    <property type="component" value="Unassembled WGS sequence"/>
</dbReference>
<dbReference type="PANTHER" id="PTHR46796:SF15">
    <property type="entry name" value="BLL1074 PROTEIN"/>
    <property type="match status" value="1"/>
</dbReference>
<dbReference type="GO" id="GO:0003700">
    <property type="term" value="F:DNA-binding transcription factor activity"/>
    <property type="evidence" value="ECO:0007669"/>
    <property type="project" value="InterPro"/>
</dbReference>
<keyword evidence="1" id="KW-0805">Transcription regulation</keyword>
<dbReference type="SMART" id="SM00342">
    <property type="entry name" value="HTH_ARAC"/>
    <property type="match status" value="1"/>
</dbReference>
<evidence type="ECO:0000256" key="3">
    <source>
        <dbReference type="ARBA" id="ARBA00023163"/>
    </source>
</evidence>
<protein>
    <recommendedName>
        <fullName evidence="4">HTH araC/xylS-type domain-containing protein</fullName>
    </recommendedName>
</protein>
<dbReference type="InterPro" id="IPR050204">
    <property type="entry name" value="AraC_XylS_family_regulators"/>
</dbReference>
<reference evidence="6" key="1">
    <citation type="submission" date="2015-07" db="EMBL/GenBank/DDBJ databases">
        <title>Draft genome sequence of Streptomyces sp. CMAA 1322, a bacterium isolated from Caatinga biome, from dry forest semiarid of Brazil.</title>
        <authorList>
            <person name="Santos S.N."/>
            <person name="Gacesa R."/>
            <person name="Taketani R.G."/>
            <person name="Long P.F."/>
            <person name="Melo I.S."/>
        </authorList>
    </citation>
    <scope>NUCLEOTIDE SEQUENCE [LARGE SCALE GENOMIC DNA]</scope>
    <source>
        <strain evidence="6">CMAA 1322</strain>
    </source>
</reference>
<evidence type="ECO:0000259" key="4">
    <source>
        <dbReference type="PROSITE" id="PS01124"/>
    </source>
</evidence>
<dbReference type="STRING" id="1678637.AC230_19970"/>
<keyword evidence="6" id="KW-1185">Reference proteome</keyword>
<evidence type="ECO:0000256" key="2">
    <source>
        <dbReference type="ARBA" id="ARBA00023125"/>
    </source>
</evidence>